<evidence type="ECO:0000256" key="4">
    <source>
        <dbReference type="ARBA" id="ARBA00023163"/>
    </source>
</evidence>
<dbReference type="CDD" id="cd08438">
    <property type="entry name" value="PBP2_CidR"/>
    <property type="match status" value="1"/>
</dbReference>
<dbReference type="PROSITE" id="PS50931">
    <property type="entry name" value="HTH_LYSR"/>
    <property type="match status" value="1"/>
</dbReference>
<dbReference type="PRINTS" id="PR00039">
    <property type="entry name" value="HTHLYSR"/>
</dbReference>
<sequence length="301" mass="33251">MEFHQLRSFVEVVRQGGFTQAAKTLHATQSTISKQVAQLEQRLGVLLLERNGPNLRLTDAGTLVLRRADELLRLRQDLYSELDDLSQLARGELRLGLPLLGGEVMFAELFAAYRQRYPNIVVRLFEGGSKLMEEALLRGELDIGGSLTPNDPALAFQPFCNEPLDVLLPEAHELAGCDGIALAQLKDAPFLLYQQSFTLNDRLLLACRQAGFTPREVGRSGQADFLAALVAAGQGVVLLPRIVARTLERPGLRRVPLVEPDLRWDIAFVWRQGAYLSRAAQAWLDLLKEYSPLTAPGDAAG</sequence>
<keyword evidence="3" id="KW-0238">DNA-binding</keyword>
<evidence type="ECO:0000256" key="3">
    <source>
        <dbReference type="ARBA" id="ARBA00023125"/>
    </source>
</evidence>
<dbReference type="AlphaFoldDB" id="A0A1I0UF31"/>
<dbReference type="SUPFAM" id="SSF46785">
    <property type="entry name" value="Winged helix' DNA-binding domain"/>
    <property type="match status" value="1"/>
</dbReference>
<dbReference type="InterPro" id="IPR000847">
    <property type="entry name" value="LysR_HTH_N"/>
</dbReference>
<dbReference type="GeneID" id="57399895"/>
<organism evidence="5 6">
    <name type="scientific">Metapseudomonas otitidis</name>
    <dbReference type="NCBI Taxonomy" id="319939"/>
    <lineage>
        <taxon>Bacteria</taxon>
        <taxon>Pseudomonadati</taxon>
        <taxon>Pseudomonadota</taxon>
        <taxon>Gammaproteobacteria</taxon>
        <taxon>Pseudomonadales</taxon>
        <taxon>Pseudomonadaceae</taxon>
        <taxon>Metapseudomonas</taxon>
    </lineage>
</organism>
<comment type="similarity">
    <text evidence="1">Belongs to the LysR transcriptional regulatory family.</text>
</comment>
<protein>
    <submittedName>
        <fullName evidence="5">Transcriptional regulator</fullName>
    </submittedName>
</protein>
<dbReference type="FunFam" id="1.10.10.10:FF:000001">
    <property type="entry name" value="LysR family transcriptional regulator"/>
    <property type="match status" value="1"/>
</dbReference>
<dbReference type="GO" id="GO:0003677">
    <property type="term" value="F:DNA binding"/>
    <property type="evidence" value="ECO:0007669"/>
    <property type="project" value="UniProtKB-KW"/>
</dbReference>
<evidence type="ECO:0000313" key="5">
    <source>
        <dbReference type="EMBL" id="BCA30699.1"/>
    </source>
</evidence>
<dbReference type="InterPro" id="IPR036390">
    <property type="entry name" value="WH_DNA-bd_sf"/>
</dbReference>
<dbReference type="PANTHER" id="PTHR30419">
    <property type="entry name" value="HTH-TYPE TRANSCRIPTIONAL REGULATOR YBHD"/>
    <property type="match status" value="1"/>
</dbReference>
<evidence type="ECO:0000313" key="6">
    <source>
        <dbReference type="Proteomes" id="UP000501237"/>
    </source>
</evidence>
<dbReference type="EMBL" id="AP022642">
    <property type="protein sequence ID" value="BCA30699.1"/>
    <property type="molecule type" value="Genomic_DNA"/>
</dbReference>
<keyword evidence="4" id="KW-0804">Transcription</keyword>
<accession>A0A1I0UF31</accession>
<dbReference type="KEGG" id="poj:PtoMrB4_46760"/>
<dbReference type="InterPro" id="IPR036388">
    <property type="entry name" value="WH-like_DNA-bd_sf"/>
</dbReference>
<dbReference type="GO" id="GO:0005829">
    <property type="term" value="C:cytosol"/>
    <property type="evidence" value="ECO:0007669"/>
    <property type="project" value="TreeGrafter"/>
</dbReference>
<dbReference type="RefSeq" id="WP_074970724.1">
    <property type="nucleotide sequence ID" value="NZ_AP022642.1"/>
</dbReference>
<reference evidence="5 6" key="1">
    <citation type="journal article" date="2020" name="Microbiol. Resour. Announc.">
        <title>Complete genome sequence of Pseudomonas otitidis strain MrB4, isolated from Lake Biwa in Japan.</title>
        <authorList>
            <person name="Miyazaki K."/>
            <person name="Hase E."/>
            <person name="Maruya T."/>
        </authorList>
    </citation>
    <scope>NUCLEOTIDE SEQUENCE [LARGE SCALE GENOMIC DNA]</scope>
    <source>
        <strain evidence="5 6">MrB4</strain>
    </source>
</reference>
<proteinExistence type="inferred from homology"/>
<gene>
    <name evidence="5" type="ORF">PtoMrB4_46760</name>
</gene>
<dbReference type="STRING" id="319939.SAMN05216263_11031"/>
<name>A0A1I0UF31_9GAMM</name>
<evidence type="ECO:0000256" key="2">
    <source>
        <dbReference type="ARBA" id="ARBA00023015"/>
    </source>
</evidence>
<dbReference type="SUPFAM" id="SSF53850">
    <property type="entry name" value="Periplasmic binding protein-like II"/>
    <property type="match status" value="1"/>
</dbReference>
<dbReference type="GO" id="GO:0003700">
    <property type="term" value="F:DNA-binding transcription factor activity"/>
    <property type="evidence" value="ECO:0007669"/>
    <property type="project" value="InterPro"/>
</dbReference>
<dbReference type="Pfam" id="PF03466">
    <property type="entry name" value="LysR_substrate"/>
    <property type="match status" value="1"/>
</dbReference>
<evidence type="ECO:0000256" key="1">
    <source>
        <dbReference type="ARBA" id="ARBA00009437"/>
    </source>
</evidence>
<dbReference type="InterPro" id="IPR050950">
    <property type="entry name" value="HTH-type_LysR_regulators"/>
</dbReference>
<keyword evidence="2" id="KW-0805">Transcription regulation</keyword>
<dbReference type="InterPro" id="IPR005119">
    <property type="entry name" value="LysR_subst-bd"/>
</dbReference>
<dbReference type="Gene3D" id="3.40.190.290">
    <property type="match status" value="1"/>
</dbReference>
<dbReference type="Pfam" id="PF00126">
    <property type="entry name" value="HTH_1"/>
    <property type="match status" value="1"/>
</dbReference>
<dbReference type="Gene3D" id="1.10.10.10">
    <property type="entry name" value="Winged helix-like DNA-binding domain superfamily/Winged helix DNA-binding domain"/>
    <property type="match status" value="1"/>
</dbReference>
<dbReference type="PANTHER" id="PTHR30419:SF8">
    <property type="entry name" value="NITROGEN ASSIMILATION TRANSCRIPTIONAL ACTIVATOR-RELATED"/>
    <property type="match status" value="1"/>
</dbReference>
<dbReference type="Proteomes" id="UP000501237">
    <property type="component" value="Chromosome"/>
</dbReference>